<reference evidence="1" key="1">
    <citation type="journal article" date="2019" name="bioRxiv">
        <title>The Genome of the Zebra Mussel, Dreissena polymorpha: A Resource for Invasive Species Research.</title>
        <authorList>
            <person name="McCartney M.A."/>
            <person name="Auch B."/>
            <person name="Kono T."/>
            <person name="Mallez S."/>
            <person name="Zhang Y."/>
            <person name="Obille A."/>
            <person name="Becker A."/>
            <person name="Abrahante J.E."/>
            <person name="Garbe J."/>
            <person name="Badalamenti J.P."/>
            <person name="Herman A."/>
            <person name="Mangelson H."/>
            <person name="Liachko I."/>
            <person name="Sullivan S."/>
            <person name="Sone E.D."/>
            <person name="Koren S."/>
            <person name="Silverstein K.A.T."/>
            <person name="Beckman K.B."/>
            <person name="Gohl D.M."/>
        </authorList>
    </citation>
    <scope>NUCLEOTIDE SEQUENCE</scope>
    <source>
        <strain evidence="1">Duluth1</strain>
        <tissue evidence="1">Whole animal</tissue>
    </source>
</reference>
<reference evidence="1" key="2">
    <citation type="submission" date="2020-11" db="EMBL/GenBank/DDBJ databases">
        <authorList>
            <person name="McCartney M.A."/>
            <person name="Auch B."/>
            <person name="Kono T."/>
            <person name="Mallez S."/>
            <person name="Becker A."/>
            <person name="Gohl D.M."/>
            <person name="Silverstein K.A.T."/>
            <person name="Koren S."/>
            <person name="Bechman K.B."/>
            <person name="Herman A."/>
            <person name="Abrahante J.E."/>
            <person name="Garbe J."/>
        </authorList>
    </citation>
    <scope>NUCLEOTIDE SEQUENCE</scope>
    <source>
        <strain evidence="1">Duluth1</strain>
        <tissue evidence="1">Whole animal</tissue>
    </source>
</reference>
<organism evidence="1 2">
    <name type="scientific">Dreissena polymorpha</name>
    <name type="common">Zebra mussel</name>
    <name type="synonym">Mytilus polymorpha</name>
    <dbReference type="NCBI Taxonomy" id="45954"/>
    <lineage>
        <taxon>Eukaryota</taxon>
        <taxon>Metazoa</taxon>
        <taxon>Spiralia</taxon>
        <taxon>Lophotrochozoa</taxon>
        <taxon>Mollusca</taxon>
        <taxon>Bivalvia</taxon>
        <taxon>Autobranchia</taxon>
        <taxon>Heteroconchia</taxon>
        <taxon>Euheterodonta</taxon>
        <taxon>Imparidentia</taxon>
        <taxon>Neoheterodontei</taxon>
        <taxon>Myida</taxon>
        <taxon>Dreissenoidea</taxon>
        <taxon>Dreissenidae</taxon>
        <taxon>Dreissena</taxon>
    </lineage>
</organism>
<name>A0A9D4I1R7_DREPO</name>
<proteinExistence type="predicted"/>
<evidence type="ECO:0000313" key="1">
    <source>
        <dbReference type="EMBL" id="KAH3747131.1"/>
    </source>
</evidence>
<dbReference type="Proteomes" id="UP000828390">
    <property type="component" value="Unassembled WGS sequence"/>
</dbReference>
<gene>
    <name evidence="1" type="ORF">DPMN_181553</name>
</gene>
<dbReference type="EMBL" id="JAIWYP010000010">
    <property type="protein sequence ID" value="KAH3747131.1"/>
    <property type="molecule type" value="Genomic_DNA"/>
</dbReference>
<accession>A0A9D4I1R7</accession>
<sequence length="57" mass="6048">MGEGGGPSSAVLFRTYSLVLCCLSEIWSSFGRDVFKGLLPASLCPCDSSRCSSRTVL</sequence>
<evidence type="ECO:0000313" key="2">
    <source>
        <dbReference type="Proteomes" id="UP000828390"/>
    </source>
</evidence>
<protein>
    <submittedName>
        <fullName evidence="1">Uncharacterized protein</fullName>
    </submittedName>
</protein>
<keyword evidence="2" id="KW-1185">Reference proteome</keyword>
<dbReference type="AlphaFoldDB" id="A0A9D4I1R7"/>
<comment type="caution">
    <text evidence="1">The sequence shown here is derived from an EMBL/GenBank/DDBJ whole genome shotgun (WGS) entry which is preliminary data.</text>
</comment>